<dbReference type="Pfam" id="PF04383">
    <property type="entry name" value="KilA-N"/>
    <property type="match status" value="1"/>
</dbReference>
<reference evidence="2" key="1">
    <citation type="journal article" date="2014" name="Int. J. Syst. Evol. Microbiol.">
        <title>Complete genome sequence of Corynebacterium casei LMG S-19264T (=DSM 44701T), isolated from a smear-ripened cheese.</title>
        <authorList>
            <consortium name="US DOE Joint Genome Institute (JGI-PGF)"/>
            <person name="Walter F."/>
            <person name="Albersmeier A."/>
            <person name="Kalinowski J."/>
            <person name="Ruckert C."/>
        </authorList>
    </citation>
    <scope>NUCLEOTIDE SEQUENCE</scope>
    <source>
        <strain evidence="2">KCTC 22169</strain>
    </source>
</reference>
<dbReference type="RefSeq" id="WP_189607424.1">
    <property type="nucleotide sequence ID" value="NZ_BMXR01000002.1"/>
</dbReference>
<name>A0A918N6W4_9GAMM</name>
<dbReference type="AlphaFoldDB" id="A0A918N6W4"/>
<feature type="domain" description="KilA/APSES-type HTH DNA-binding" evidence="1">
    <location>
        <begin position="6"/>
        <end position="109"/>
    </location>
</feature>
<organism evidence="2 3">
    <name type="scientific">Saccharospirillum salsuginis</name>
    <dbReference type="NCBI Taxonomy" id="418750"/>
    <lineage>
        <taxon>Bacteria</taxon>
        <taxon>Pseudomonadati</taxon>
        <taxon>Pseudomonadota</taxon>
        <taxon>Gammaproteobacteria</taxon>
        <taxon>Oceanospirillales</taxon>
        <taxon>Saccharospirillaceae</taxon>
        <taxon>Saccharospirillum</taxon>
    </lineage>
</organism>
<dbReference type="InterPro" id="IPR018004">
    <property type="entry name" value="KilA/APSES_HTH"/>
</dbReference>
<sequence length="227" mass="26080">MTDLTVLSWSIRTKDNRYSLHDLHCAAGGDRHDHPGRFLDTSRAQGVLDDLAIQEGPDFIPIRYYPAREDLEDIQRPFACKELVHAYALWIGPEFALAVLRAFASTLNLNNPELAPDDLYDLEFVRDLRWDDNRPGDAGWWEFDRRTKMSAEEAAAMGREFFEQTRQLARKSPHEAETALKHCLFRFVNGDLNHPGVPYCEMVFCDWVSRAAVAWMARPEAREPKSG</sequence>
<evidence type="ECO:0000313" key="2">
    <source>
        <dbReference type="EMBL" id="GGX45316.1"/>
    </source>
</evidence>
<accession>A0A918N6W4</accession>
<gene>
    <name evidence="2" type="ORF">GCM10007392_10340</name>
</gene>
<dbReference type="Proteomes" id="UP000626148">
    <property type="component" value="Unassembled WGS sequence"/>
</dbReference>
<dbReference type="EMBL" id="BMXR01000002">
    <property type="protein sequence ID" value="GGX45316.1"/>
    <property type="molecule type" value="Genomic_DNA"/>
</dbReference>
<reference evidence="2" key="2">
    <citation type="submission" date="2020-09" db="EMBL/GenBank/DDBJ databases">
        <authorList>
            <person name="Sun Q."/>
            <person name="Kim S."/>
        </authorList>
    </citation>
    <scope>NUCLEOTIDE SEQUENCE</scope>
    <source>
        <strain evidence="2">KCTC 22169</strain>
    </source>
</reference>
<dbReference type="SMART" id="SM01252">
    <property type="entry name" value="KilA-N"/>
    <property type="match status" value="1"/>
</dbReference>
<evidence type="ECO:0000313" key="3">
    <source>
        <dbReference type="Proteomes" id="UP000626148"/>
    </source>
</evidence>
<keyword evidence="3" id="KW-1185">Reference proteome</keyword>
<comment type="caution">
    <text evidence="2">The sequence shown here is derived from an EMBL/GenBank/DDBJ whole genome shotgun (WGS) entry which is preliminary data.</text>
</comment>
<evidence type="ECO:0000259" key="1">
    <source>
        <dbReference type="SMART" id="SM01252"/>
    </source>
</evidence>
<protein>
    <recommendedName>
        <fullName evidence="1">KilA/APSES-type HTH DNA-binding domain-containing protein</fullName>
    </recommendedName>
</protein>
<proteinExistence type="predicted"/>